<dbReference type="PANTHER" id="PTHR22918">
    <property type="entry name" value="SEMINAL PLASMA PROTEIN"/>
    <property type="match status" value="1"/>
</dbReference>
<feature type="signal peptide" evidence="4">
    <location>
        <begin position="1"/>
        <end position="20"/>
    </location>
</feature>
<dbReference type="PANTHER" id="PTHR22918:SF6">
    <property type="entry name" value="EG:8D8.1 PROTEIN-RELATED"/>
    <property type="match status" value="1"/>
</dbReference>
<evidence type="ECO:0000313" key="5">
    <source>
        <dbReference type="EMBL" id="KAJ8919572.1"/>
    </source>
</evidence>
<keyword evidence="6" id="KW-1185">Reference proteome</keyword>
<dbReference type="InterPro" id="IPR051666">
    <property type="entry name" value="SP_Capacitation_Regulator"/>
</dbReference>
<protein>
    <submittedName>
        <fullName evidence="5">Uncharacterized protein</fullName>
    </submittedName>
</protein>
<sequence>MFHVIHFCFLLAFAFNLCQCFEEAWRAYQNDLRHANREELYVKNVSTDETFKLDASVKKWISLTVGPTCYSIGLMDKALAVLEATPKLNQTGFQIKHKIQEFSKTPVDAILVESKTREEIDVVLVVAFKNDLTLEWYRVIGTDLENFWSWELPRPVVHINAFSVGTKRVLLYATDQYGHSIHVSDPVSSSAFNSHEFDSYLSLPQKSLGVVTIFKYQENRFVPYTTIRSLNVDTVVSFEIGFESFLAIDGTGVGIYQFKRDGLEKQDIAHSNHDGIGAWLPVPVRMYRDDVVIFAQRHLNHTTHSSYVIEVITYNGAKFEEHEDVACTHFGEVVESLNCLSEGNGITGSSYLAVGDEFGLIVPRGSNFSIIFMVRFSMKQIPNPLEAEIKELFRQKEMLQKKIQEQGQEFEEFRSAYKASQAIGHGDDIILSQQQQQRASEAPSIDKQLLEVVTAQVEDVKERTDKVIERLNKLEFDVVTINGTVTIQGEGIFKQVEVDKIAGEAATALLEDIVRYWVVFNEFARQLQKDSIGKITGDKILNKLDVHHVIFVKVNGVAAGEILFRNGSQVELEGNVTFYSDVELENINVLTGEVNGVHLIDEVVDMTREYNGTLSFTNVQVQGRFEAETVNGKQLLQSGEANVSNADEDLVQELDAVFVPKNLTVGKINGDDFDDFIKQICLTNVMCVIPHTLKINGDVIADDASVTFLNGLKFPEEYVFKKSGTQTVITGRKTFRNLEVYDVVSNGTVDGVNTKELITLSTNQHIPGSVTFKDIEVAEQLEVDGQILGTGIEQFLPNPTLQQVANISAKVTFKRLEVDGNVIIEDSFNGSSFADLLKNLLYKDQQAEISAEKQFPQGLTVRGNLEVTSNSINNLDVETIITKDTEQVLNITKLNGKVTIDNLNIDGKFNKVNVNEMEQELVKLTGEQSISSTLIFKEELEVENIEITEALNNVKPDDYLYSDTELETAFGFKEIEADTITVEGNFSGSITNFDIKEFSTQYLSRSKDQVIEAHYDIVKSIVDNLNTESINGENVTDVLNYEEFSAKVLEALNSGQIKVKDLYVNGSLQVESINGVTGNDWLPSESLKGPDGKYKKQLIIEGEVYFNTLDMEKLSSVDWKLLNNQTVRKDELNLTISAASKNFLEGINVAKLIETKKVNGIPIGNVLRKQGRQTVKGPVVIEGDVFFKENVNVTENLDEVGVGEILTHLKVENGIYRFKGDMLFLRQPHIYNLTIQGYANDKNISKHFTNLVYLDKDATFYENTVFEAPVEISGNLAVEQDINGINFADKAGQIVLTTQDAEIEGTVTFTRPVILTESLTVHGDLTTKTLFGVDLEEWKSNSVFLDKGKVDGTFEFDNVFVKGDVTIDRLNEIDMKTVIPLKTNQNLDRLEFGDVTATKDVTVFELVNGYKNLSDEYAVTVMLDEDQQIGSDVVFNNTILVRDQMHVDFIDGKPASKIVTTSTDQNLTSAFDFKSKCRMNSDLRVRGFVDGVNITACKKKNVQTSSRDTQYIFDSWSIDGDLIFNDAVQGGGLINDLNLTDVLEKVVARQKYKYNTEKAIIEDYKQMCVDVSYMYEAVKKQIYKFMYFEQLQTITFKNPVQFVYYFQFGNNNYLLVNEEACTSQLLIFKGTAFEHFAIVETGRIEQAVSVVGDTDGMFLVTRGTGECATEGTNVWRFDSEAVEVYYKIEDQDLLQESVVPFTFYGLSQQGVVEFKITYNNPTQYRKWNVSEDNVAFMPRGLKTGPCLRTGRKVIFLDSKNSPVDEYNADTQYTAIENTREVANRFVPGRSGGDLVVTRVGIKSAQRKFLAVATHEETSVKGRLDFVKIYSDVLEGELFHKVPAYKPSSLLSIEFDQGETLLAFLENEKVLQIYEYKGIEGFKYRSSAKVDGSKLFLMTLQIKPYLNPRKAIGIINNNQINIVQAVMVGNKIRNDLKCGLENL</sequence>
<dbReference type="GO" id="GO:0008201">
    <property type="term" value="F:heparin binding"/>
    <property type="evidence" value="ECO:0007669"/>
    <property type="project" value="TreeGrafter"/>
</dbReference>
<evidence type="ECO:0000256" key="2">
    <source>
        <dbReference type="ARBA" id="ARBA00022525"/>
    </source>
</evidence>
<dbReference type="EMBL" id="JANEYG010000017">
    <property type="protein sequence ID" value="KAJ8919572.1"/>
    <property type="molecule type" value="Genomic_DNA"/>
</dbReference>
<keyword evidence="3" id="KW-0175">Coiled coil</keyword>
<dbReference type="GO" id="GO:0005576">
    <property type="term" value="C:extracellular region"/>
    <property type="evidence" value="ECO:0007669"/>
    <property type="project" value="UniProtKB-SubCell"/>
</dbReference>
<organism evidence="5 6">
    <name type="scientific">Exocentrus adspersus</name>
    <dbReference type="NCBI Taxonomy" id="1586481"/>
    <lineage>
        <taxon>Eukaryota</taxon>
        <taxon>Metazoa</taxon>
        <taxon>Ecdysozoa</taxon>
        <taxon>Arthropoda</taxon>
        <taxon>Hexapoda</taxon>
        <taxon>Insecta</taxon>
        <taxon>Pterygota</taxon>
        <taxon>Neoptera</taxon>
        <taxon>Endopterygota</taxon>
        <taxon>Coleoptera</taxon>
        <taxon>Polyphaga</taxon>
        <taxon>Cucujiformia</taxon>
        <taxon>Chrysomeloidea</taxon>
        <taxon>Cerambycidae</taxon>
        <taxon>Lamiinae</taxon>
        <taxon>Acanthocinini</taxon>
        <taxon>Exocentrus</taxon>
    </lineage>
</organism>
<dbReference type="GO" id="GO:0009986">
    <property type="term" value="C:cell surface"/>
    <property type="evidence" value="ECO:0007669"/>
    <property type="project" value="TreeGrafter"/>
</dbReference>
<name>A0AAV8W005_9CUCU</name>
<feature type="coiled-coil region" evidence="3">
    <location>
        <begin position="389"/>
        <end position="416"/>
    </location>
</feature>
<keyword evidence="2" id="KW-0964">Secreted</keyword>
<gene>
    <name evidence="5" type="ORF">NQ315_002194</name>
</gene>
<comment type="caution">
    <text evidence="5">The sequence shown here is derived from an EMBL/GenBank/DDBJ whole genome shotgun (WGS) entry which is preliminary data.</text>
</comment>
<evidence type="ECO:0000256" key="3">
    <source>
        <dbReference type="SAM" id="Coils"/>
    </source>
</evidence>
<evidence type="ECO:0000313" key="6">
    <source>
        <dbReference type="Proteomes" id="UP001159042"/>
    </source>
</evidence>
<comment type="subcellular location">
    <subcellularLocation>
        <location evidence="1">Secreted</location>
    </subcellularLocation>
</comment>
<accession>A0AAV8W005</accession>
<proteinExistence type="predicted"/>
<evidence type="ECO:0000256" key="4">
    <source>
        <dbReference type="SAM" id="SignalP"/>
    </source>
</evidence>
<reference evidence="5 6" key="1">
    <citation type="journal article" date="2023" name="Insect Mol. Biol.">
        <title>Genome sequencing provides insights into the evolution of gene families encoding plant cell wall-degrading enzymes in longhorned beetles.</title>
        <authorList>
            <person name="Shin N.R."/>
            <person name="Okamura Y."/>
            <person name="Kirsch R."/>
            <person name="Pauchet Y."/>
        </authorList>
    </citation>
    <scope>NUCLEOTIDE SEQUENCE [LARGE SCALE GENOMIC DNA]</scope>
    <source>
        <strain evidence="5">EAD_L_NR</strain>
    </source>
</reference>
<dbReference type="Proteomes" id="UP001159042">
    <property type="component" value="Unassembled WGS sequence"/>
</dbReference>
<evidence type="ECO:0000256" key="1">
    <source>
        <dbReference type="ARBA" id="ARBA00004613"/>
    </source>
</evidence>
<feature type="chain" id="PRO_5043754002" evidence="4">
    <location>
        <begin position="21"/>
        <end position="1942"/>
    </location>
</feature>
<keyword evidence="4" id="KW-0732">Signal</keyword>